<name>A0A1T3M995_9FLAO</name>
<dbReference type="AlphaFoldDB" id="A0A1T3M995"/>
<keyword evidence="2" id="KW-1185">Reference proteome</keyword>
<proteinExistence type="predicted"/>
<evidence type="ECO:0000313" key="2">
    <source>
        <dbReference type="Proteomes" id="UP000190813"/>
    </source>
</evidence>
<dbReference type="Proteomes" id="UP000190813">
    <property type="component" value="Unassembled WGS sequence"/>
</dbReference>
<gene>
    <name evidence="1" type="ORF">BAZ10_11920</name>
</gene>
<dbReference type="EMBL" id="MAHX01000021">
    <property type="protein sequence ID" value="OPC61164.1"/>
    <property type="molecule type" value="Genomic_DNA"/>
</dbReference>
<sequence>MNEKMKQSIQRITTLAAVTSFLWTTSCRTNDTENTLATGGPVTISVKLDGVEYGSQTGNPQPQASANRMNVAADNIRMQSTTMIDPSTFISIEAVTENSPTHTKSNAVAASGPTIPDGNISPLPLKPGARVRIVAYTAGSTTDIQAQKDYLVQTDGTLKSTDGTELQLTHNALYDLVVYSNGTPTLPGHAPSITYDYLTPATDLQLDFMYRKYKEFKPNGDMGVNPFTIRLQHKTTQVVTSVNFTNNITGITGAKIGGNFAQGTVALNTGVITQEGYVATSGSVTGDVDLGSATISGTTGDATFAPVRINGGLERTAGVLPVGTFSATIATTATGARPVTGKFIIKPGYKTNLNIVEGKCGASVNGVDRIFDCYNLGADRTSDGTNDPFKTDIFTVNTYPQAVILKSAAGGKYAWGVKPNQGLSMVDDQANSGNKNYPFQEYNSTGSGLMTSPGVNNRYWDNVTDGGENNPCSNGYRVPTRSEWLGLKSGGNDIVKYGAYAGSGTTDSNNSTFIGGFNIPFFQQAFEFRSKSGKNLKLRIPLAGFRYFIKLNNNQTGDNIGVGVPSGAYWTSDKTLIDGAYYVLINNNVDLPLNPITVTPVPTGNMLNSVRCIKVDAPTP</sequence>
<protein>
    <recommendedName>
        <fullName evidence="3">Fibrobacter succinogenes major paralogous domain-containing protein</fullName>
    </recommendedName>
</protein>
<organism evidence="1 2">
    <name type="scientific">Elizabethkingia occulta</name>
    <dbReference type="NCBI Taxonomy" id="1867263"/>
    <lineage>
        <taxon>Bacteria</taxon>
        <taxon>Pseudomonadati</taxon>
        <taxon>Bacteroidota</taxon>
        <taxon>Flavobacteriia</taxon>
        <taxon>Flavobacteriales</taxon>
        <taxon>Weeksellaceae</taxon>
        <taxon>Elizabethkingia</taxon>
    </lineage>
</organism>
<evidence type="ECO:0008006" key="3">
    <source>
        <dbReference type="Google" id="ProtNLM"/>
    </source>
</evidence>
<accession>A0A1T3M995</accession>
<dbReference type="PROSITE" id="PS51257">
    <property type="entry name" value="PROKAR_LIPOPROTEIN"/>
    <property type="match status" value="1"/>
</dbReference>
<evidence type="ECO:0000313" key="1">
    <source>
        <dbReference type="EMBL" id="OPC61164.1"/>
    </source>
</evidence>
<comment type="caution">
    <text evidence="1">The sequence shown here is derived from an EMBL/GenBank/DDBJ whole genome shotgun (WGS) entry which is preliminary data.</text>
</comment>
<reference evidence="1 2" key="1">
    <citation type="submission" date="2016-06" db="EMBL/GenBank/DDBJ databases">
        <title>Revisiting the taxonomy of the Elizabethkingia Genus based on Whole-Genome Sequencing, Optical Mapping, and MALDI-TOF.</title>
        <authorList>
            <person name="Nicholson A.C."/>
        </authorList>
    </citation>
    <scope>NUCLEOTIDE SEQUENCE [LARGE SCALE GENOMIC DNA]</scope>
    <source>
        <strain evidence="1 2">G4070</strain>
    </source>
</reference>